<reference evidence="1 3" key="1">
    <citation type="journal article" date="2015" name="BMC Genomics">
        <title>Genome mining reveals unlocked bioactive potential of marine Gram-negative bacteria.</title>
        <authorList>
            <person name="Machado H."/>
            <person name="Sonnenschein E.C."/>
            <person name="Melchiorsen J."/>
            <person name="Gram L."/>
        </authorList>
    </citation>
    <scope>NUCLEOTIDE SEQUENCE [LARGE SCALE GENOMIC DNA]</scope>
    <source>
        <strain evidence="1 3">S3137</strain>
    </source>
</reference>
<evidence type="ECO:0000313" key="3">
    <source>
        <dbReference type="Proteomes" id="UP000033664"/>
    </source>
</evidence>
<reference evidence="2" key="4">
    <citation type="submission" date="2019-09" db="EMBL/GenBank/DDBJ databases">
        <title>Co-occurence of chitin degradation, pigmentation and bioactivity in marine Pseudoalteromonas.</title>
        <authorList>
            <person name="Sonnenschein E.C."/>
            <person name="Bech P.K."/>
        </authorList>
    </citation>
    <scope>NUCLEOTIDE SEQUENCE</scope>
    <source>
        <strain evidence="2">S2897</strain>
    </source>
</reference>
<dbReference type="STRING" id="151081.TW72_12045"/>
<comment type="caution">
    <text evidence="1">The sequence shown here is derived from an EMBL/GenBank/DDBJ whole genome shotgun (WGS) entry which is preliminary data.</text>
</comment>
<dbReference type="EMBL" id="PNCG01000009">
    <property type="protein sequence ID" value="TMP87167.1"/>
    <property type="molecule type" value="Genomic_DNA"/>
</dbReference>
<protein>
    <submittedName>
        <fullName evidence="1">Uncharacterized protein</fullName>
    </submittedName>
</protein>
<dbReference type="Proteomes" id="UP000033664">
    <property type="component" value="Unassembled WGS sequence"/>
</dbReference>
<reference evidence="4" key="3">
    <citation type="submission" date="2019-06" db="EMBL/GenBank/DDBJ databases">
        <title>Co-occurence of chitin degradation, pigmentation and bioactivity in marine Pseudoalteromonas.</title>
        <authorList>
            <person name="Sonnenschein E.C."/>
            <person name="Bech P.K."/>
        </authorList>
    </citation>
    <scope>NUCLEOTIDE SEQUENCE [LARGE SCALE GENOMIC DNA]</scope>
    <source>
        <strain evidence="4">S2897</strain>
    </source>
</reference>
<dbReference type="Proteomes" id="UP000305874">
    <property type="component" value="Unassembled WGS sequence"/>
</dbReference>
<dbReference type="EMBL" id="JXXZ01000010">
    <property type="protein sequence ID" value="KJY98464.1"/>
    <property type="molecule type" value="Genomic_DNA"/>
</dbReference>
<proteinExistence type="predicted"/>
<dbReference type="RefSeq" id="WP_045979609.1">
    <property type="nucleotide sequence ID" value="NZ_JXXY01000010.1"/>
</dbReference>
<organism evidence="1 3">
    <name type="scientific">Pseudoalteromonas ruthenica</name>
    <dbReference type="NCBI Taxonomy" id="151081"/>
    <lineage>
        <taxon>Bacteria</taxon>
        <taxon>Pseudomonadati</taxon>
        <taxon>Pseudomonadota</taxon>
        <taxon>Gammaproteobacteria</taxon>
        <taxon>Alteromonadales</taxon>
        <taxon>Pseudoalteromonadaceae</taxon>
        <taxon>Pseudoalteromonas</taxon>
    </lineage>
</organism>
<keyword evidence="3" id="KW-1185">Reference proteome</keyword>
<sequence>MDKTYLKDAYILSVYDYKDFEKSFLGEFLSGVVIDDETFRFRPFEQMVTSKIVSKSADEDKLEIYTHSESCYVIDADHKLIDISFVELVVMRAGAYSVDRVLEMREQLKSQNKSH</sequence>
<evidence type="ECO:0000313" key="4">
    <source>
        <dbReference type="Proteomes" id="UP000305874"/>
    </source>
</evidence>
<gene>
    <name evidence="2" type="ORF">CWC05_08700</name>
    <name evidence="1" type="ORF">TW72_12045</name>
</gene>
<evidence type="ECO:0000313" key="2">
    <source>
        <dbReference type="EMBL" id="TMP87167.1"/>
    </source>
</evidence>
<reference evidence="2 4" key="2">
    <citation type="submission" date="2017-12" db="EMBL/GenBank/DDBJ databases">
        <authorList>
            <person name="Paulsen S."/>
            <person name="Gram L.K."/>
        </authorList>
    </citation>
    <scope>NUCLEOTIDE SEQUENCE [LARGE SCALE GENOMIC DNA]</scope>
    <source>
        <strain evidence="2 4">S2897</strain>
    </source>
</reference>
<dbReference type="PATRIC" id="fig|151081.8.peg.2239"/>
<dbReference type="AlphaFoldDB" id="A0A0F4PTN5"/>
<accession>A0A0F4PTN5</accession>
<dbReference type="OrthoDB" id="6300775at2"/>
<dbReference type="GeneID" id="29846347"/>
<evidence type="ECO:0000313" key="1">
    <source>
        <dbReference type="EMBL" id="KJY98464.1"/>
    </source>
</evidence>
<name>A0A0F4PTN5_9GAMM</name>